<dbReference type="AlphaFoldDB" id="A0A6C0IJG4"/>
<organism evidence="1">
    <name type="scientific">viral metagenome</name>
    <dbReference type="NCBI Taxonomy" id="1070528"/>
    <lineage>
        <taxon>unclassified sequences</taxon>
        <taxon>metagenomes</taxon>
        <taxon>organismal metagenomes</taxon>
    </lineage>
</organism>
<sequence length="75" mass="8958">MPYIVYDGVGANKSEIHSIEEFLNIMKHAESHYYEMSFYGFDMEYKNYVLPADFINFTLEEWIDYSGAIYFDSEQ</sequence>
<reference evidence="1" key="1">
    <citation type="journal article" date="2020" name="Nature">
        <title>Giant virus diversity and host interactions through global metagenomics.</title>
        <authorList>
            <person name="Schulz F."/>
            <person name="Roux S."/>
            <person name="Paez-Espino D."/>
            <person name="Jungbluth S."/>
            <person name="Walsh D.A."/>
            <person name="Denef V.J."/>
            <person name="McMahon K.D."/>
            <person name="Konstantinidis K.T."/>
            <person name="Eloe-Fadrosh E.A."/>
            <person name="Kyrpides N.C."/>
            <person name="Woyke T."/>
        </authorList>
    </citation>
    <scope>NUCLEOTIDE SEQUENCE</scope>
    <source>
        <strain evidence="1">GVMAG-M-3300023184-89</strain>
    </source>
</reference>
<protein>
    <submittedName>
        <fullName evidence="1">Uncharacterized protein</fullName>
    </submittedName>
</protein>
<accession>A0A6C0IJG4</accession>
<dbReference type="EMBL" id="MN740194">
    <property type="protein sequence ID" value="QHT92790.1"/>
    <property type="molecule type" value="Genomic_DNA"/>
</dbReference>
<evidence type="ECO:0000313" key="1">
    <source>
        <dbReference type="EMBL" id="QHT92790.1"/>
    </source>
</evidence>
<proteinExistence type="predicted"/>
<name>A0A6C0IJG4_9ZZZZ</name>